<organism evidence="5 6">
    <name type="scientific">Sediminibacterium ginsengisoli</name>
    <dbReference type="NCBI Taxonomy" id="413434"/>
    <lineage>
        <taxon>Bacteria</taxon>
        <taxon>Pseudomonadati</taxon>
        <taxon>Bacteroidota</taxon>
        <taxon>Chitinophagia</taxon>
        <taxon>Chitinophagales</taxon>
        <taxon>Chitinophagaceae</taxon>
        <taxon>Sediminibacterium</taxon>
    </lineage>
</organism>
<reference evidence="5 6" key="1">
    <citation type="submission" date="2017-02" db="EMBL/GenBank/DDBJ databases">
        <authorList>
            <person name="Peterson S.W."/>
        </authorList>
    </citation>
    <scope>NUCLEOTIDE SEQUENCE [LARGE SCALE GENOMIC DNA]</scope>
    <source>
        <strain evidence="5 6">DSM 22335</strain>
    </source>
</reference>
<dbReference type="PANTHER" id="PTHR37167">
    <property type="entry name" value="1,4-DIHYDROXY-6-NAPHTOATE SYNTHASE"/>
    <property type="match status" value="1"/>
</dbReference>
<dbReference type="GO" id="GO:0016830">
    <property type="term" value="F:carbon-carbon lyase activity"/>
    <property type="evidence" value="ECO:0007669"/>
    <property type="project" value="UniProtKB-UniRule"/>
</dbReference>
<comment type="similarity">
    <text evidence="4">Belongs to the MqnA/MqnD family. MqnD subfamily.</text>
</comment>
<dbReference type="EMBL" id="FUWH01000004">
    <property type="protein sequence ID" value="SJZ72238.1"/>
    <property type="molecule type" value="Genomic_DNA"/>
</dbReference>
<dbReference type="GO" id="GO:0009234">
    <property type="term" value="P:menaquinone biosynthetic process"/>
    <property type="evidence" value="ECO:0007669"/>
    <property type="project" value="UniProtKB-UniRule"/>
</dbReference>
<comment type="catalytic activity">
    <reaction evidence="4">
        <text>cyclic dehypoxanthinylfutalosinate = 1,4-dihydroxy-6-naphthoate + dihydroxyacetone</text>
        <dbReference type="Rhea" id="RHEA:33087"/>
        <dbReference type="ChEBI" id="CHEBI:16016"/>
        <dbReference type="ChEBI" id="CHEBI:64254"/>
        <dbReference type="ChEBI" id="CHEBI:64270"/>
        <dbReference type="EC" id="4.1.99.29"/>
    </reaction>
</comment>
<dbReference type="AlphaFoldDB" id="A0A1T4N017"/>
<dbReference type="UniPathway" id="UPA00079"/>
<keyword evidence="6" id="KW-1185">Reference proteome</keyword>
<dbReference type="EC" id="4.1.99.29" evidence="4"/>
<gene>
    <name evidence="4" type="primary">mqnD</name>
    <name evidence="5" type="ORF">SAMN04488132_10419</name>
</gene>
<dbReference type="InterPro" id="IPR030869">
    <property type="entry name" value="MqnD"/>
</dbReference>
<dbReference type="HAMAP" id="MF_00996">
    <property type="entry name" value="MqnD"/>
    <property type="match status" value="1"/>
</dbReference>
<dbReference type="Proteomes" id="UP000190888">
    <property type="component" value="Unassembled WGS sequence"/>
</dbReference>
<dbReference type="InterPro" id="IPR003773">
    <property type="entry name" value="Menaquinone_biosynth"/>
</dbReference>
<name>A0A1T4N017_9BACT</name>
<comment type="pathway">
    <text evidence="1 4">Quinol/quinone metabolism; menaquinone biosynthesis.</text>
</comment>
<protein>
    <recommendedName>
        <fullName evidence="4">1,4-dihydroxy-6-naphtoate synthase</fullName>
        <ecNumber evidence="4">4.1.99.29</ecNumber>
    </recommendedName>
    <alternativeName>
        <fullName evidence="4">Menaquinone biosynthetic enzyme MqnD</fullName>
    </alternativeName>
</protein>
<keyword evidence="3 4" id="KW-0456">Lyase</keyword>
<dbReference type="STRING" id="413434.SAMN04488132_10419"/>
<dbReference type="CDD" id="cd13635">
    <property type="entry name" value="PBP2_Ttha1568_Mqnd"/>
    <property type="match status" value="1"/>
</dbReference>
<keyword evidence="2 4" id="KW-0474">Menaquinone biosynthesis</keyword>
<dbReference type="SUPFAM" id="SSF53850">
    <property type="entry name" value="Periplasmic binding protein-like II"/>
    <property type="match status" value="1"/>
</dbReference>
<proteinExistence type="inferred from homology"/>
<feature type="active site" description="Proton acceptor" evidence="4">
    <location>
        <position position="160"/>
    </location>
</feature>
<accession>A0A1T4N017</accession>
<evidence type="ECO:0000256" key="1">
    <source>
        <dbReference type="ARBA" id="ARBA00004863"/>
    </source>
</evidence>
<dbReference type="Pfam" id="PF02621">
    <property type="entry name" value="VitK2_biosynth"/>
    <property type="match status" value="1"/>
</dbReference>
<sequence length="289" mass="32200">MHFIEHFEPNEMTLTLGFSPCPNDTFIFDALVNQKIDTEGLSFNVHLEDVQTLNEWAIEGKLDITKLSYGVLPLVLEQYLMLNSGGALGKGVGPLLITKTPVKSIAAVDQMLVAIPGINTTAHLLFSLAFPHAHNKQFKVFNEIEDSVLNGITDAGVIIHENRFTYQDKGLHKVMDLGNFWEEQLNVPIPLGGIAAKRTLSKALLLKVDRLIRKSVDYAFSNYPSLTDYVKEHAQEMSESVMRSHIDLYVNNYSLELGADGKKAVAKLLEVYRQLNPSAVINNSDIFIS</sequence>
<evidence type="ECO:0000313" key="5">
    <source>
        <dbReference type="EMBL" id="SJZ72238.1"/>
    </source>
</evidence>
<feature type="binding site" evidence="4">
    <location>
        <begin position="66"/>
        <end position="68"/>
    </location>
    <ligand>
        <name>substrate</name>
    </ligand>
</feature>
<comment type="function">
    <text evidence="4">Catalyzes the conversion of cyclic dehypoxanthine futalosine (cyclic DHFL) into 1,4-dihydroxy-6-naphthoate, a step in the biosynthesis of menaquinone (MK, vitamin K2).</text>
</comment>
<evidence type="ECO:0000256" key="3">
    <source>
        <dbReference type="ARBA" id="ARBA00023239"/>
    </source>
</evidence>
<dbReference type="Gene3D" id="3.40.190.10">
    <property type="entry name" value="Periplasmic binding protein-like II"/>
    <property type="match status" value="2"/>
</dbReference>
<evidence type="ECO:0000256" key="4">
    <source>
        <dbReference type="HAMAP-Rule" id="MF_00996"/>
    </source>
</evidence>
<dbReference type="PANTHER" id="PTHR37167:SF1">
    <property type="entry name" value="1,4-DIHYDROXY-6-NAPHTOATE SYNTHASE"/>
    <property type="match status" value="1"/>
</dbReference>
<evidence type="ECO:0000256" key="2">
    <source>
        <dbReference type="ARBA" id="ARBA00022428"/>
    </source>
</evidence>
<feature type="binding site" evidence="4">
    <location>
        <begin position="121"/>
        <end position="122"/>
    </location>
    <ligand>
        <name>substrate</name>
    </ligand>
</feature>
<evidence type="ECO:0000313" key="6">
    <source>
        <dbReference type="Proteomes" id="UP000190888"/>
    </source>
</evidence>